<evidence type="ECO:0000313" key="2">
    <source>
        <dbReference type="EMBL" id="KAF3842254.1"/>
    </source>
</evidence>
<feature type="region of interest" description="Disordered" evidence="1">
    <location>
        <begin position="52"/>
        <end position="86"/>
    </location>
</feature>
<accession>A0A7J5XYP7</accession>
<keyword evidence="3" id="KW-1185">Reference proteome</keyword>
<organism evidence="2 3">
    <name type="scientific">Dissostichus mawsoni</name>
    <name type="common">Antarctic cod</name>
    <dbReference type="NCBI Taxonomy" id="36200"/>
    <lineage>
        <taxon>Eukaryota</taxon>
        <taxon>Metazoa</taxon>
        <taxon>Chordata</taxon>
        <taxon>Craniata</taxon>
        <taxon>Vertebrata</taxon>
        <taxon>Euteleostomi</taxon>
        <taxon>Actinopterygii</taxon>
        <taxon>Neopterygii</taxon>
        <taxon>Teleostei</taxon>
        <taxon>Neoteleostei</taxon>
        <taxon>Acanthomorphata</taxon>
        <taxon>Eupercaria</taxon>
        <taxon>Perciformes</taxon>
        <taxon>Notothenioidei</taxon>
        <taxon>Nototheniidae</taxon>
        <taxon>Dissostichus</taxon>
    </lineage>
</organism>
<dbReference type="AlphaFoldDB" id="A0A7J5XYP7"/>
<evidence type="ECO:0000256" key="1">
    <source>
        <dbReference type="SAM" id="MobiDB-lite"/>
    </source>
</evidence>
<gene>
    <name evidence="2" type="ORF">F7725_024205</name>
</gene>
<sequence length="86" mass="9488">MLQQRPASSGDAQAEITMQFCRKVLCKPCSARVTSPEEDMEYKMGSCIGISRRQAKADREKELSSVGGGATSERRRSCGDAEERRS</sequence>
<reference evidence="2 3" key="1">
    <citation type="submission" date="2020-03" db="EMBL/GenBank/DDBJ databases">
        <title>Dissostichus mawsoni Genome sequencing and assembly.</title>
        <authorList>
            <person name="Park H."/>
        </authorList>
    </citation>
    <scope>NUCLEOTIDE SEQUENCE [LARGE SCALE GENOMIC DNA]</scope>
    <source>
        <strain evidence="2">DM0001</strain>
        <tissue evidence="2">Muscle</tissue>
    </source>
</reference>
<name>A0A7J5XYP7_DISMA</name>
<protein>
    <submittedName>
        <fullName evidence="2">Uncharacterized protein</fullName>
    </submittedName>
</protein>
<dbReference type="Proteomes" id="UP000518266">
    <property type="component" value="Unassembled WGS sequence"/>
</dbReference>
<dbReference type="EMBL" id="JAAKFY010000019">
    <property type="protein sequence ID" value="KAF3842254.1"/>
    <property type="molecule type" value="Genomic_DNA"/>
</dbReference>
<dbReference type="OrthoDB" id="10255048at2759"/>
<comment type="caution">
    <text evidence="2">The sequence shown here is derived from an EMBL/GenBank/DDBJ whole genome shotgun (WGS) entry which is preliminary data.</text>
</comment>
<evidence type="ECO:0000313" key="3">
    <source>
        <dbReference type="Proteomes" id="UP000518266"/>
    </source>
</evidence>
<feature type="compositionally biased region" description="Basic and acidic residues" evidence="1">
    <location>
        <begin position="72"/>
        <end position="86"/>
    </location>
</feature>
<proteinExistence type="predicted"/>